<comment type="caution">
    <text evidence="2">The sequence shown here is derived from an EMBL/GenBank/DDBJ whole genome shotgun (WGS) entry which is preliminary data.</text>
</comment>
<dbReference type="AlphaFoldDB" id="A0A8H6C599"/>
<gene>
    <name evidence="2" type="ORF">FOB64_000812</name>
</gene>
<feature type="compositionally biased region" description="Basic and acidic residues" evidence="1">
    <location>
        <begin position="300"/>
        <end position="325"/>
    </location>
</feature>
<dbReference type="EMBL" id="JABWAD010000010">
    <property type="protein sequence ID" value="KAF6071854.1"/>
    <property type="molecule type" value="Genomic_DNA"/>
</dbReference>
<evidence type="ECO:0000313" key="2">
    <source>
        <dbReference type="EMBL" id="KAF6071854.1"/>
    </source>
</evidence>
<proteinExistence type="predicted"/>
<name>A0A8H6C599_CANAX</name>
<sequence>MVSRSHSSTPVPIDASHPIHSLNIGNQDQIASLSKQTPIILLNQQEENGFQTPELVALRNSNKYVFVINWLYNYRGYLKLQSELFDVDLFELELLGFFSAFDLSSLFINKLKLALITSVQNSKHVELEDFEFVFQKFDILYILINYISKYSKFRDWTEKQGLATRLDPLFKLSSTEYFSLFDDNRLYKRTITYYPLTIPKKRKLSPESPQDYFEEKVFDVKDVKFELIYKNIYEFNEYLTKIKKSSAHKLLYTKLAGKSSAIIDTIFNNEIKKRKYLINKRKEIQMVNLLAVRKRSSRLEAKKQRQEELDRQREEESKYAAERRFERRMKLKNTENIDTGKLSRDQRMKLRQLNNESTPETETNPTSEPEQPEVIVLD</sequence>
<dbReference type="Proteomes" id="UP000536275">
    <property type="component" value="Unassembled WGS sequence"/>
</dbReference>
<feature type="compositionally biased region" description="Low complexity" evidence="1">
    <location>
        <begin position="354"/>
        <end position="378"/>
    </location>
</feature>
<organism evidence="2 3">
    <name type="scientific">Candida albicans</name>
    <name type="common">Yeast</name>
    <dbReference type="NCBI Taxonomy" id="5476"/>
    <lineage>
        <taxon>Eukaryota</taxon>
        <taxon>Fungi</taxon>
        <taxon>Dikarya</taxon>
        <taxon>Ascomycota</taxon>
        <taxon>Saccharomycotina</taxon>
        <taxon>Pichiomycetes</taxon>
        <taxon>Debaryomycetaceae</taxon>
        <taxon>Candida/Lodderomyces clade</taxon>
        <taxon>Candida</taxon>
    </lineage>
</organism>
<reference evidence="2 3" key="1">
    <citation type="submission" date="2020-03" db="EMBL/GenBank/DDBJ databases">
        <title>FDA dAtabase for Regulatory Grade micrObial Sequences (FDA-ARGOS): Supporting development and validation of Infectious Disease Dx tests.</title>
        <authorList>
            <person name="Campos J."/>
            <person name="Goldberg B."/>
            <person name="Tallon L."/>
            <person name="Sadzewicz L."/>
            <person name="Vavikolanu K."/>
            <person name="Mehta A."/>
            <person name="Aluvathingal J."/>
            <person name="Nadendla S."/>
            <person name="Nandy P."/>
            <person name="Geyer C."/>
            <person name="Yan Y."/>
            <person name="Sichtig H."/>
        </authorList>
    </citation>
    <scope>NUCLEOTIDE SEQUENCE [LARGE SCALE GENOMIC DNA]</scope>
    <source>
        <strain evidence="2 3">FDAARGOS_656</strain>
    </source>
</reference>
<protein>
    <submittedName>
        <fullName evidence="2">Uncharacterized protein</fullName>
    </submittedName>
</protein>
<accession>A0A8H6C599</accession>
<evidence type="ECO:0000256" key="1">
    <source>
        <dbReference type="SAM" id="MobiDB-lite"/>
    </source>
</evidence>
<feature type="region of interest" description="Disordered" evidence="1">
    <location>
        <begin position="300"/>
        <end position="378"/>
    </location>
</feature>
<evidence type="ECO:0000313" key="3">
    <source>
        <dbReference type="Proteomes" id="UP000536275"/>
    </source>
</evidence>